<protein>
    <submittedName>
        <fullName evidence="4">Transglutaminase domain-containing protein</fullName>
    </submittedName>
</protein>
<evidence type="ECO:0000313" key="4">
    <source>
        <dbReference type="EMBL" id="MBG0738306.1"/>
    </source>
</evidence>
<dbReference type="PANTHER" id="PTHR42736">
    <property type="entry name" value="PROTEIN-GLUTAMINE GAMMA-GLUTAMYLTRANSFERASE"/>
    <property type="match status" value="1"/>
</dbReference>
<keyword evidence="2" id="KW-0812">Transmembrane</keyword>
<feature type="region of interest" description="Disordered" evidence="1">
    <location>
        <begin position="608"/>
        <end position="630"/>
    </location>
</feature>
<feature type="region of interest" description="Disordered" evidence="1">
    <location>
        <begin position="812"/>
        <end position="847"/>
    </location>
</feature>
<accession>A0A931CLY2</accession>
<dbReference type="Pfam" id="PF01841">
    <property type="entry name" value="Transglut_core"/>
    <property type="match status" value="1"/>
</dbReference>
<dbReference type="SUPFAM" id="SSF54001">
    <property type="entry name" value="Cysteine proteinases"/>
    <property type="match status" value="1"/>
</dbReference>
<dbReference type="RefSeq" id="WP_196395257.1">
    <property type="nucleotide sequence ID" value="NZ_JADNYM010000003.1"/>
</dbReference>
<dbReference type="Gene3D" id="3.10.620.30">
    <property type="match status" value="1"/>
</dbReference>
<dbReference type="InterPro" id="IPR002931">
    <property type="entry name" value="Transglutaminase-like"/>
</dbReference>
<dbReference type="EMBL" id="JADNYM010000003">
    <property type="protein sequence ID" value="MBG0738306.1"/>
    <property type="molecule type" value="Genomic_DNA"/>
</dbReference>
<dbReference type="InterPro" id="IPR052901">
    <property type="entry name" value="Bact_TGase-like"/>
</dbReference>
<evidence type="ECO:0000313" key="5">
    <source>
        <dbReference type="Proteomes" id="UP000655366"/>
    </source>
</evidence>
<comment type="caution">
    <text evidence="4">The sequence shown here is derived from an EMBL/GenBank/DDBJ whole genome shotgun (WGS) entry which is preliminary data.</text>
</comment>
<dbReference type="InterPro" id="IPR038765">
    <property type="entry name" value="Papain-like_cys_pep_sf"/>
</dbReference>
<dbReference type="InterPro" id="IPR021878">
    <property type="entry name" value="TgpA_N"/>
</dbReference>
<feature type="domain" description="Transglutaminase-like" evidence="3">
    <location>
        <begin position="497"/>
        <end position="576"/>
    </location>
</feature>
<feature type="region of interest" description="Disordered" evidence="1">
    <location>
        <begin position="718"/>
        <end position="744"/>
    </location>
</feature>
<dbReference type="AlphaFoldDB" id="A0A931CLY2"/>
<feature type="transmembrane region" description="Helical" evidence="2">
    <location>
        <begin position="639"/>
        <end position="658"/>
    </location>
</feature>
<evidence type="ECO:0000256" key="1">
    <source>
        <dbReference type="SAM" id="MobiDB-lite"/>
    </source>
</evidence>
<feature type="transmembrane region" description="Helical" evidence="2">
    <location>
        <begin position="196"/>
        <end position="217"/>
    </location>
</feature>
<evidence type="ECO:0000259" key="3">
    <source>
        <dbReference type="SMART" id="SM00460"/>
    </source>
</evidence>
<keyword evidence="2" id="KW-1133">Transmembrane helix</keyword>
<feature type="transmembrane region" description="Helical" evidence="2">
    <location>
        <begin position="170"/>
        <end position="190"/>
    </location>
</feature>
<keyword evidence="5" id="KW-1185">Reference proteome</keyword>
<dbReference type="Proteomes" id="UP000655366">
    <property type="component" value="Unassembled WGS sequence"/>
</dbReference>
<feature type="region of interest" description="Disordered" evidence="1">
    <location>
        <begin position="1"/>
        <end position="27"/>
    </location>
</feature>
<feature type="transmembrane region" description="Helical" evidence="2">
    <location>
        <begin position="32"/>
        <end position="52"/>
    </location>
</feature>
<organism evidence="4 5">
    <name type="scientific">Arthrobacter terrae</name>
    <dbReference type="NCBI Taxonomy" id="2935737"/>
    <lineage>
        <taxon>Bacteria</taxon>
        <taxon>Bacillati</taxon>
        <taxon>Actinomycetota</taxon>
        <taxon>Actinomycetes</taxon>
        <taxon>Micrococcales</taxon>
        <taxon>Micrococcaceae</taxon>
        <taxon>Arthrobacter</taxon>
    </lineage>
</organism>
<sequence>MSTDTSQRPSADGARSRTPGRPAGNSRRRLSAAPWAMAGAVFVAVVGTSLGLNGVLRGWSWLILVIITVAVVLLTTATARSLRIPQIGTQLLGLLALVMVLTLLFFNSSAVLGIFPTKATLDALGALLGQASDTIITGTAPVLPESGVVLVICAGIGLAALLIDALAVALAMPAISGLGLLAIVLIPALIKPDSLGIPGFLGGAAGYLLILAFGQWYAPVAGTSQAATRSTGQFRRAAALAAAAVVITALAASLIPGFSTGIFPQGSHLSAFGNVSGLNPMLTLGNDLRQPRGAGKLVYATDAPTGLYLRTTTLEDFSGRSWEPTVRDATRRLDLSAIGEDSSADAGSDHLTTTTVVESSDFSTPWLPVPYAPTSVSGLAGRWSWDPETLAIEGIDATALRQKYTVRSVMPVLTRSVLSQAAQTPPETLDPVFMSLPGDTPDIVRQRTEEATAGAQTQFDKALAIQNYLRSPQFSYSEQTPVANGYDGSGMDVLAKFLQVKSGYCVHFSAAMSVMARVAGIPSRIVVGYAPGQLTGATVFLGGKQLNEYQVDGHSAHSWPELYFTGLGWVPFEPTPGRGQVPVYARLPGAPGAAADSPDDVLNARRNAAATPPASASASPTPAVPNAAGPRAANAAEPLWISAAAAALLLMLATPLLVRSGKRGRRRKTVRSARPGEVPELAAWAELEELAYDYGMPAATGDTPRTFTSRLLRGPLSGWQRSIQQPPDDPGSASGIADGPGTGPGAVRVLLTAYERRVYGPEEAAPTELSNGSSAGAAAGPGGSDGPAKGPDGPGHPLLEALDVVHRTLRASSTAGRRLRAELVPPSALPWNRRSRSASRPPTKPTG</sequence>
<keyword evidence="2" id="KW-0472">Membrane</keyword>
<reference evidence="4 5" key="1">
    <citation type="submission" date="2020-11" db="EMBL/GenBank/DDBJ databases">
        <title>Arthrobacter antarcticus sp. nov., isolated from Antarctic Soil.</title>
        <authorList>
            <person name="Li J."/>
        </authorList>
    </citation>
    <scope>NUCLEOTIDE SEQUENCE [LARGE SCALE GENOMIC DNA]</scope>
    <source>
        <strain evidence="4 5">Z1-20</strain>
    </source>
</reference>
<feature type="transmembrane region" description="Helical" evidence="2">
    <location>
        <begin position="58"/>
        <end position="79"/>
    </location>
</feature>
<name>A0A931CLY2_9MICC</name>
<dbReference type="PANTHER" id="PTHR42736:SF1">
    <property type="entry name" value="PROTEIN-GLUTAMINE GAMMA-GLUTAMYLTRANSFERASE"/>
    <property type="match status" value="1"/>
</dbReference>
<feature type="transmembrane region" description="Helical" evidence="2">
    <location>
        <begin position="91"/>
        <end position="115"/>
    </location>
</feature>
<dbReference type="Pfam" id="PF11992">
    <property type="entry name" value="TgpA_N"/>
    <property type="match status" value="1"/>
</dbReference>
<dbReference type="SMART" id="SM00460">
    <property type="entry name" value="TGc"/>
    <property type="match status" value="1"/>
</dbReference>
<proteinExistence type="predicted"/>
<feature type="transmembrane region" description="Helical" evidence="2">
    <location>
        <begin position="146"/>
        <end position="163"/>
    </location>
</feature>
<evidence type="ECO:0000256" key="2">
    <source>
        <dbReference type="SAM" id="Phobius"/>
    </source>
</evidence>
<feature type="transmembrane region" description="Helical" evidence="2">
    <location>
        <begin position="237"/>
        <end position="258"/>
    </location>
</feature>
<feature type="region of interest" description="Disordered" evidence="1">
    <location>
        <begin position="763"/>
        <end position="800"/>
    </location>
</feature>
<gene>
    <name evidence="4" type="ORF">IV500_02520</name>
</gene>